<keyword evidence="4 7" id="KW-1133">Transmembrane helix</keyword>
<gene>
    <name evidence="9" type="ORF">EHUX00137_LOCUS22560</name>
</gene>
<evidence type="ECO:0000256" key="6">
    <source>
        <dbReference type="SAM" id="MobiDB-lite"/>
    </source>
</evidence>
<feature type="domain" description="Major facilitator superfamily (MFS) profile" evidence="8">
    <location>
        <begin position="32"/>
        <end position="507"/>
    </location>
</feature>
<accession>A0A6T0CQQ9</accession>
<protein>
    <recommendedName>
        <fullName evidence="8">Major facilitator superfamily (MFS) profile domain-containing protein</fullName>
    </recommendedName>
</protein>
<evidence type="ECO:0000256" key="2">
    <source>
        <dbReference type="ARBA" id="ARBA00022448"/>
    </source>
</evidence>
<organism evidence="9">
    <name type="scientific">Emiliania huxleyi</name>
    <name type="common">Coccolithophore</name>
    <name type="synonym">Pontosphaera huxleyi</name>
    <dbReference type="NCBI Taxonomy" id="2903"/>
    <lineage>
        <taxon>Eukaryota</taxon>
        <taxon>Haptista</taxon>
        <taxon>Haptophyta</taxon>
        <taxon>Prymnesiophyceae</taxon>
        <taxon>Isochrysidales</taxon>
        <taxon>Noelaerhabdaceae</taxon>
        <taxon>Emiliania</taxon>
    </lineage>
</organism>
<keyword evidence="2" id="KW-0813">Transport</keyword>
<dbReference type="InterPro" id="IPR020846">
    <property type="entry name" value="MFS_dom"/>
</dbReference>
<feature type="transmembrane region" description="Helical" evidence="7">
    <location>
        <begin position="123"/>
        <end position="147"/>
    </location>
</feature>
<evidence type="ECO:0000256" key="1">
    <source>
        <dbReference type="ARBA" id="ARBA00004141"/>
    </source>
</evidence>
<evidence type="ECO:0000256" key="4">
    <source>
        <dbReference type="ARBA" id="ARBA00022989"/>
    </source>
</evidence>
<feature type="transmembrane region" description="Helical" evidence="7">
    <location>
        <begin position="419"/>
        <end position="439"/>
    </location>
</feature>
<feature type="transmembrane region" description="Helical" evidence="7">
    <location>
        <begin position="68"/>
        <end position="91"/>
    </location>
</feature>
<dbReference type="FunFam" id="1.20.1250.20:FF:000018">
    <property type="entry name" value="MFS transporter permease"/>
    <property type="match status" value="1"/>
</dbReference>
<evidence type="ECO:0000256" key="7">
    <source>
        <dbReference type="SAM" id="Phobius"/>
    </source>
</evidence>
<dbReference type="InterPro" id="IPR011701">
    <property type="entry name" value="MFS"/>
</dbReference>
<dbReference type="SUPFAM" id="SSF103473">
    <property type="entry name" value="MFS general substrate transporter"/>
    <property type="match status" value="1"/>
</dbReference>
<feature type="transmembrane region" description="Helical" evidence="7">
    <location>
        <begin position="98"/>
        <end position="117"/>
    </location>
</feature>
<evidence type="ECO:0000313" key="9">
    <source>
        <dbReference type="EMBL" id="CAE0557732.1"/>
    </source>
</evidence>
<name>A0A6T0CQQ9_EMIHU</name>
<dbReference type="Gene3D" id="1.20.1250.20">
    <property type="entry name" value="MFS general substrate transporter like domains"/>
    <property type="match status" value="2"/>
</dbReference>
<feature type="transmembrane region" description="Helical" evidence="7">
    <location>
        <begin position="159"/>
        <end position="179"/>
    </location>
</feature>
<dbReference type="GO" id="GO:0022857">
    <property type="term" value="F:transmembrane transporter activity"/>
    <property type="evidence" value="ECO:0007669"/>
    <property type="project" value="InterPro"/>
</dbReference>
<feature type="region of interest" description="Disordered" evidence="6">
    <location>
        <begin position="525"/>
        <end position="564"/>
    </location>
</feature>
<sequence>MAGSAELLLSPPPEEAPLSLPAELRRRLDCRLLPLLSGGYLMSVIDRSNLAYAELQMRDDLSLSQSSFGLAAGVFFLSYCAAQVPTCALVSKLGARRVLAATMLAWGLCSAATALVRTRGQLLLLRFLLGFPEAGFYPAAILTLSLWYPDTSRSRASTLFTLCATLGTSIGASSSGALLQSLDGALGLAGWRWLFLVQAAPTLLIGLLVLGLLPDSPAEARWLTGEQKKTLAALLASDGSAAASLPLCAALRAALRRPHTWLFGAQHFVAAQAFYCLVYFGPTQLREVLPSLPLSLLGCVGALPSAVSLLVGPTLSERADRSRDADNSPSRGRFRAAWLGTTLALLCILASGLMLLLGASLAAAGHASSPRPLLGMPPATLCSGLALLATWLAFPAASFSAGPFWALHHASQPAELRAVSVPLVNSIGNLGGFVGPYALGALHALGPGCPPPPADHTFRHAPRRAAAASSSGWPGECVESWGWGTIIIAFAALIGTALTAFAAGRVGLGREGRYSGLAPRLTTSPPLVLTDAPAARGAEDGDTAEARPRGATAMAAPAPPSSST</sequence>
<keyword evidence="5 7" id="KW-0472">Membrane</keyword>
<dbReference type="Pfam" id="PF07690">
    <property type="entry name" value="MFS_1"/>
    <property type="match status" value="1"/>
</dbReference>
<feature type="transmembrane region" description="Helical" evidence="7">
    <location>
        <begin position="261"/>
        <end position="280"/>
    </location>
</feature>
<proteinExistence type="predicted"/>
<dbReference type="AlphaFoldDB" id="A0A6T0CQQ9"/>
<feature type="transmembrane region" description="Helical" evidence="7">
    <location>
        <begin position="191"/>
        <end position="213"/>
    </location>
</feature>
<evidence type="ECO:0000259" key="8">
    <source>
        <dbReference type="PROSITE" id="PS50850"/>
    </source>
</evidence>
<comment type="subcellular location">
    <subcellularLocation>
        <location evidence="1">Membrane</location>
        <topology evidence="1">Multi-pass membrane protein</topology>
    </subcellularLocation>
</comment>
<feature type="transmembrane region" description="Helical" evidence="7">
    <location>
        <begin position="336"/>
        <end position="364"/>
    </location>
</feature>
<reference evidence="9" key="1">
    <citation type="submission" date="2021-01" db="EMBL/GenBank/DDBJ databases">
        <authorList>
            <person name="Corre E."/>
            <person name="Pelletier E."/>
            <person name="Niang G."/>
            <person name="Scheremetjew M."/>
            <person name="Finn R."/>
            <person name="Kale V."/>
            <person name="Holt S."/>
            <person name="Cochrane G."/>
            <person name="Meng A."/>
            <person name="Brown T."/>
            <person name="Cohen L."/>
        </authorList>
    </citation>
    <scope>NUCLEOTIDE SEQUENCE</scope>
    <source>
        <strain evidence="9">379</strain>
    </source>
</reference>
<dbReference type="InterPro" id="IPR036259">
    <property type="entry name" value="MFS_trans_sf"/>
</dbReference>
<evidence type="ECO:0000256" key="3">
    <source>
        <dbReference type="ARBA" id="ARBA00022692"/>
    </source>
</evidence>
<feature type="transmembrane region" description="Helical" evidence="7">
    <location>
        <begin position="481"/>
        <end position="503"/>
    </location>
</feature>
<feature type="transmembrane region" description="Helical" evidence="7">
    <location>
        <begin position="292"/>
        <end position="315"/>
    </location>
</feature>
<dbReference type="GO" id="GO:0016020">
    <property type="term" value="C:membrane"/>
    <property type="evidence" value="ECO:0007669"/>
    <property type="project" value="UniProtKB-SubCell"/>
</dbReference>
<evidence type="ECO:0000256" key="5">
    <source>
        <dbReference type="ARBA" id="ARBA00023136"/>
    </source>
</evidence>
<keyword evidence="3 7" id="KW-0812">Transmembrane</keyword>
<dbReference type="PROSITE" id="PS50850">
    <property type="entry name" value="MFS"/>
    <property type="match status" value="1"/>
</dbReference>
<feature type="transmembrane region" description="Helical" evidence="7">
    <location>
        <begin position="384"/>
        <end position="407"/>
    </location>
</feature>
<dbReference type="EMBL" id="HBIR01029181">
    <property type="protein sequence ID" value="CAE0557732.1"/>
    <property type="molecule type" value="Transcribed_RNA"/>
</dbReference>
<dbReference type="PANTHER" id="PTHR43791:SF36">
    <property type="entry name" value="TRANSPORTER, PUTATIVE (AFU_ORTHOLOGUE AFUA_6G08340)-RELATED"/>
    <property type="match status" value="1"/>
</dbReference>
<dbReference type="PANTHER" id="PTHR43791">
    <property type="entry name" value="PERMEASE-RELATED"/>
    <property type="match status" value="1"/>
</dbReference>